<dbReference type="VEuPathDB" id="VectorBase:GAUT007104"/>
<reference evidence="2" key="1">
    <citation type="submission" date="2020-05" db="UniProtKB">
        <authorList>
            <consortium name="EnsemblMetazoa"/>
        </authorList>
    </citation>
    <scope>IDENTIFICATION</scope>
    <source>
        <strain evidence="2">TTRI</strain>
    </source>
</reference>
<name>A0A1A9UJR0_GLOAU</name>
<dbReference type="Proteomes" id="UP000078200">
    <property type="component" value="Unassembled WGS sequence"/>
</dbReference>
<keyword evidence="3" id="KW-1185">Reference proteome</keyword>
<sequence length="632" mass="71803">MVRVTMLTVNAVCCLKCLPVVDSVATAVEDTVGEIVVIGARQQCVLFAEFISKWSLESSIKLFSFITKNVVYHSTLKEMKTVLQVGKNFNFQQEIIIRLLKVKATRDEDAKKIAHDDDDDERSSSCKAAPISANHLTCWAGIVLGIKGTKVEKKLQLTVTITGIINLTVTYNPENLLQISFAKEVKSSQVKSSQDIIALIDLIIYTLIIISECRADALAQPYRQTQRCSTRLENALEHMRRRSFQKKANRSYESSQTPYSLYHELYSQRENINTNIYDSRNERQYPGGDQRPNNHLDFMSAYSSPNYAQHHPDINLIDRRTPHKLVIKHVDVEDLKVRLPPTSMNTATHWVQVDKCKFSSKNSTLDTRLIFPDLMLSGKVILQPSGGKCNMILRLRHAGIEFRTVPIGYEKVGNEETSRLSGASVRTDSHFTEPGFISVFAHGCQGPTGIKVRRNSRRHFAPNDDNKLPSTHWPLPAESADFLYDIPNHRNVGTFVRNLDENGSDNLAKDATNFNEFYNFDQNDSQYRRRARRQTKKLLEPFRDELNFDEDVLSVSDEKLQDLVQPDARAFAVELLSRQDVVNDVNDALSNELEKLFSLGVRGLLTKYMQKALQPAIKETLMENMGYTLSYG</sequence>
<protein>
    <submittedName>
        <fullName evidence="2">Uncharacterized protein</fullName>
    </submittedName>
</protein>
<keyword evidence="1" id="KW-0732">Signal</keyword>
<feature type="chain" id="PRO_5008398590" evidence="1">
    <location>
        <begin position="24"/>
        <end position="632"/>
    </location>
</feature>
<feature type="signal peptide" evidence="1">
    <location>
        <begin position="1"/>
        <end position="23"/>
    </location>
</feature>
<evidence type="ECO:0000256" key="1">
    <source>
        <dbReference type="SAM" id="SignalP"/>
    </source>
</evidence>
<accession>A0A1A9UJR0</accession>
<dbReference type="EnsemblMetazoa" id="GAUT007104-RA">
    <property type="protein sequence ID" value="GAUT007104-PA"/>
    <property type="gene ID" value="GAUT007104"/>
</dbReference>
<dbReference type="STRING" id="7395.A0A1A9UJR0"/>
<evidence type="ECO:0000313" key="3">
    <source>
        <dbReference type="Proteomes" id="UP000078200"/>
    </source>
</evidence>
<proteinExistence type="predicted"/>
<organism evidence="2 3">
    <name type="scientific">Glossina austeni</name>
    <name type="common">Savannah tsetse fly</name>
    <dbReference type="NCBI Taxonomy" id="7395"/>
    <lineage>
        <taxon>Eukaryota</taxon>
        <taxon>Metazoa</taxon>
        <taxon>Ecdysozoa</taxon>
        <taxon>Arthropoda</taxon>
        <taxon>Hexapoda</taxon>
        <taxon>Insecta</taxon>
        <taxon>Pterygota</taxon>
        <taxon>Neoptera</taxon>
        <taxon>Endopterygota</taxon>
        <taxon>Diptera</taxon>
        <taxon>Brachycera</taxon>
        <taxon>Muscomorpha</taxon>
        <taxon>Hippoboscoidea</taxon>
        <taxon>Glossinidae</taxon>
        <taxon>Glossina</taxon>
    </lineage>
</organism>
<evidence type="ECO:0000313" key="2">
    <source>
        <dbReference type="EnsemblMetazoa" id="GAUT007104-PA"/>
    </source>
</evidence>
<dbReference type="AlphaFoldDB" id="A0A1A9UJR0"/>